<dbReference type="EMBL" id="BSPL01000038">
    <property type="protein sequence ID" value="GLS74525.1"/>
    <property type="molecule type" value="Genomic_DNA"/>
</dbReference>
<dbReference type="GO" id="GO:0032131">
    <property type="term" value="F:alkylated DNA binding"/>
    <property type="evidence" value="ECO:0007669"/>
    <property type="project" value="TreeGrafter"/>
</dbReference>
<dbReference type="Gene3D" id="1.10.1670.40">
    <property type="match status" value="1"/>
</dbReference>
<dbReference type="Gene3D" id="1.10.340.30">
    <property type="entry name" value="Hypothetical protein, domain 2"/>
    <property type="match status" value="1"/>
</dbReference>
<feature type="region of interest" description="Disordered" evidence="5">
    <location>
        <begin position="214"/>
        <end position="246"/>
    </location>
</feature>
<proteinExistence type="predicted"/>
<dbReference type="PANTHER" id="PTHR43003:SF5">
    <property type="entry name" value="DNA-3-METHYLADENINE GLYCOSYLASE"/>
    <property type="match status" value="1"/>
</dbReference>
<dbReference type="GO" id="GO:0032993">
    <property type="term" value="C:protein-DNA complex"/>
    <property type="evidence" value="ECO:0007669"/>
    <property type="project" value="TreeGrafter"/>
</dbReference>
<keyword evidence="4" id="KW-0234">DNA repair</keyword>
<comment type="caution">
    <text evidence="7">The sequence shown here is derived from an EMBL/GenBank/DDBJ whole genome shotgun (WGS) entry which is preliminary data.</text>
</comment>
<comment type="catalytic activity">
    <reaction evidence="1">
        <text>Hydrolysis of alkylated DNA, releasing 3-methyladenine, 3-methylguanine, 7-methylguanine and 7-methyladenine.</text>
        <dbReference type="EC" id="3.2.2.21"/>
    </reaction>
</comment>
<evidence type="ECO:0000256" key="3">
    <source>
        <dbReference type="ARBA" id="ARBA00022763"/>
    </source>
</evidence>
<dbReference type="SUPFAM" id="SSF48150">
    <property type="entry name" value="DNA-glycosylase"/>
    <property type="match status" value="1"/>
</dbReference>
<protein>
    <recommendedName>
        <fullName evidence="2">DNA-3-methyladenine glycosylase II</fullName>
        <ecNumber evidence="2">3.2.2.21</ecNumber>
    </recommendedName>
</protein>
<name>A0AA37TJW8_9HYPH</name>
<dbReference type="EC" id="3.2.2.21" evidence="2"/>
<evidence type="ECO:0000256" key="1">
    <source>
        <dbReference type="ARBA" id="ARBA00000086"/>
    </source>
</evidence>
<feature type="domain" description="HhH-GPD" evidence="6">
    <location>
        <begin position="61"/>
        <end position="209"/>
    </location>
</feature>
<dbReference type="InterPro" id="IPR051912">
    <property type="entry name" value="Alkylbase_DNA_Glycosylase/TA"/>
</dbReference>
<dbReference type="GO" id="GO:0005737">
    <property type="term" value="C:cytoplasm"/>
    <property type="evidence" value="ECO:0007669"/>
    <property type="project" value="TreeGrafter"/>
</dbReference>
<dbReference type="InterPro" id="IPR011257">
    <property type="entry name" value="DNA_glycosylase"/>
</dbReference>
<evidence type="ECO:0000313" key="8">
    <source>
        <dbReference type="Proteomes" id="UP001157440"/>
    </source>
</evidence>
<dbReference type="SMART" id="SM00478">
    <property type="entry name" value="ENDO3c"/>
    <property type="match status" value="1"/>
</dbReference>
<dbReference type="Proteomes" id="UP001157440">
    <property type="component" value="Unassembled WGS sequence"/>
</dbReference>
<keyword evidence="3" id="KW-0227">DNA damage</keyword>
<evidence type="ECO:0000313" key="7">
    <source>
        <dbReference type="EMBL" id="GLS74525.1"/>
    </source>
</evidence>
<evidence type="ECO:0000256" key="2">
    <source>
        <dbReference type="ARBA" id="ARBA00012000"/>
    </source>
</evidence>
<evidence type="ECO:0000259" key="6">
    <source>
        <dbReference type="SMART" id="SM00478"/>
    </source>
</evidence>
<dbReference type="AlphaFoldDB" id="A0AA37TJW8"/>
<sequence length="246" mass="25878">MIRPVRRHAAEAMLDPDIYAHLLDAAGAHPPLRAALVEAGPIAIAPPTHPSVADRLFVEVVNQQLSTRAAAAIWARIEAAAAAAASSPRGLFEAGDADLLRGCGISGNKVRALQAIVAAEAAGLLGPDLAGLPHPERAAILCGIRGVGPWTADMVGIFHFHDPDIWPEGDVAAVGCLRRLTGRDDTRDVAAAFAPYRSILARYLWRIKDNAVAEPASAPRPEPRPGTGNRVTAGRGSAIRRRRPGP</sequence>
<evidence type="ECO:0000256" key="5">
    <source>
        <dbReference type="SAM" id="MobiDB-lite"/>
    </source>
</evidence>
<evidence type="ECO:0000256" key="4">
    <source>
        <dbReference type="ARBA" id="ARBA00023204"/>
    </source>
</evidence>
<dbReference type="PANTHER" id="PTHR43003">
    <property type="entry name" value="DNA-3-METHYLADENINE GLYCOSYLASE"/>
    <property type="match status" value="1"/>
</dbReference>
<dbReference type="GO" id="GO:0008725">
    <property type="term" value="F:DNA-3-methyladenine glycosylase activity"/>
    <property type="evidence" value="ECO:0007669"/>
    <property type="project" value="TreeGrafter"/>
</dbReference>
<accession>A0AA37TJW8</accession>
<gene>
    <name evidence="7" type="ORF">GCM10007890_65430</name>
</gene>
<reference evidence="8" key="1">
    <citation type="journal article" date="2019" name="Int. J. Syst. Evol. Microbiol.">
        <title>The Global Catalogue of Microorganisms (GCM) 10K type strain sequencing project: providing services to taxonomists for standard genome sequencing and annotation.</title>
        <authorList>
            <consortium name="The Broad Institute Genomics Platform"/>
            <consortium name="The Broad Institute Genome Sequencing Center for Infectious Disease"/>
            <person name="Wu L."/>
            <person name="Ma J."/>
        </authorList>
    </citation>
    <scope>NUCLEOTIDE SEQUENCE [LARGE SCALE GENOMIC DNA]</scope>
    <source>
        <strain evidence="8">NBRC 103632</strain>
    </source>
</reference>
<keyword evidence="8" id="KW-1185">Reference proteome</keyword>
<dbReference type="InterPro" id="IPR003265">
    <property type="entry name" value="HhH-GPD_domain"/>
</dbReference>
<dbReference type="GO" id="GO:0006307">
    <property type="term" value="P:DNA alkylation repair"/>
    <property type="evidence" value="ECO:0007669"/>
    <property type="project" value="TreeGrafter"/>
</dbReference>
<dbReference type="GO" id="GO:0006285">
    <property type="term" value="P:base-excision repair, AP site formation"/>
    <property type="evidence" value="ECO:0007669"/>
    <property type="project" value="TreeGrafter"/>
</dbReference>
<dbReference type="GO" id="GO:0043916">
    <property type="term" value="F:DNA-7-methylguanine glycosylase activity"/>
    <property type="evidence" value="ECO:0007669"/>
    <property type="project" value="TreeGrafter"/>
</dbReference>
<organism evidence="7 8">
    <name type="scientific">Methylobacterium tardum</name>
    <dbReference type="NCBI Taxonomy" id="374432"/>
    <lineage>
        <taxon>Bacteria</taxon>
        <taxon>Pseudomonadati</taxon>
        <taxon>Pseudomonadota</taxon>
        <taxon>Alphaproteobacteria</taxon>
        <taxon>Hyphomicrobiales</taxon>
        <taxon>Methylobacteriaceae</taxon>
        <taxon>Methylobacterium</taxon>
    </lineage>
</organism>